<dbReference type="InterPro" id="IPR016024">
    <property type="entry name" value="ARM-type_fold"/>
</dbReference>
<organism evidence="4 5">
    <name type="scientific">Cryptotermes secundus</name>
    <dbReference type="NCBI Taxonomy" id="105785"/>
    <lineage>
        <taxon>Eukaryota</taxon>
        <taxon>Metazoa</taxon>
        <taxon>Ecdysozoa</taxon>
        <taxon>Arthropoda</taxon>
        <taxon>Hexapoda</taxon>
        <taxon>Insecta</taxon>
        <taxon>Pterygota</taxon>
        <taxon>Neoptera</taxon>
        <taxon>Polyneoptera</taxon>
        <taxon>Dictyoptera</taxon>
        <taxon>Blattodea</taxon>
        <taxon>Blattoidea</taxon>
        <taxon>Termitoidae</taxon>
        <taxon>Kalotermitidae</taxon>
        <taxon>Cryptotermitinae</taxon>
        <taxon>Cryptotermes</taxon>
    </lineage>
</organism>
<dbReference type="OrthoDB" id="10057956at2759"/>
<keyword evidence="2" id="KW-0963">Cytoplasm</keyword>
<name>A0A2J7PK35_9NEOP</name>
<reference evidence="4 5" key="1">
    <citation type="submission" date="2017-12" db="EMBL/GenBank/DDBJ databases">
        <title>Hemimetabolous genomes reveal molecular basis of termite eusociality.</title>
        <authorList>
            <person name="Harrison M.C."/>
            <person name="Jongepier E."/>
            <person name="Robertson H.M."/>
            <person name="Arning N."/>
            <person name="Bitard-Feildel T."/>
            <person name="Chao H."/>
            <person name="Childers C.P."/>
            <person name="Dinh H."/>
            <person name="Doddapaneni H."/>
            <person name="Dugan S."/>
            <person name="Gowin J."/>
            <person name="Greiner C."/>
            <person name="Han Y."/>
            <person name="Hu H."/>
            <person name="Hughes D.S.T."/>
            <person name="Huylmans A.-K."/>
            <person name="Kemena C."/>
            <person name="Kremer L.P.M."/>
            <person name="Lee S.L."/>
            <person name="Lopez-Ezquerra A."/>
            <person name="Mallet L."/>
            <person name="Monroy-Kuhn J.M."/>
            <person name="Moser A."/>
            <person name="Murali S.C."/>
            <person name="Muzny D.M."/>
            <person name="Otani S."/>
            <person name="Piulachs M.-D."/>
            <person name="Poelchau M."/>
            <person name="Qu J."/>
            <person name="Schaub F."/>
            <person name="Wada-Katsumata A."/>
            <person name="Worley K.C."/>
            <person name="Xie Q."/>
            <person name="Ylla G."/>
            <person name="Poulsen M."/>
            <person name="Gibbs R.A."/>
            <person name="Schal C."/>
            <person name="Richards S."/>
            <person name="Belles X."/>
            <person name="Korb J."/>
            <person name="Bornberg-Bauer E."/>
        </authorList>
    </citation>
    <scope>NUCLEOTIDE SEQUENCE [LARGE SCALE GENOMIC DNA]</scope>
    <source>
        <tissue evidence="4">Whole body</tissue>
    </source>
</reference>
<proteinExistence type="inferred from homology"/>
<evidence type="ECO:0000256" key="1">
    <source>
        <dbReference type="ARBA" id="ARBA00004496"/>
    </source>
</evidence>
<comment type="similarity">
    <text evidence="3">Belongs to the BRAT1 family.</text>
</comment>
<evidence type="ECO:0000256" key="2">
    <source>
        <dbReference type="ARBA" id="ARBA00022490"/>
    </source>
</evidence>
<evidence type="ECO:0008006" key="6">
    <source>
        <dbReference type="Google" id="ProtNLM"/>
    </source>
</evidence>
<dbReference type="Gene3D" id="1.25.10.10">
    <property type="entry name" value="Leucine-rich Repeat Variant"/>
    <property type="match status" value="1"/>
</dbReference>
<comment type="subcellular location">
    <subcellularLocation>
        <location evidence="1">Cytoplasm</location>
    </subcellularLocation>
</comment>
<dbReference type="STRING" id="105785.A0A2J7PK35"/>
<evidence type="ECO:0000256" key="3">
    <source>
        <dbReference type="ARBA" id="ARBA00061308"/>
    </source>
</evidence>
<protein>
    <recommendedName>
        <fullName evidence="6">BRCA1-associated ATM activator 1</fullName>
    </recommendedName>
</protein>
<evidence type="ECO:0000313" key="5">
    <source>
        <dbReference type="Proteomes" id="UP000235965"/>
    </source>
</evidence>
<sequence>MADSPEQNKLERVLHRFLDPNYKSSGNDDIYMEKLLTHLSGNSSHLIDLPVCKEWIQKIAEMWKEKTPEPSLASFALHFMGLVVSDWKRFELLQVTDVVGQVSKLLKHQNCDSSSVKRAYVRMLSGLLKHDSGCKWIVQTETWKDVLKFCHENQSLYVLRESQKFVVELLDRLGGKEPELPTSIMSHIFSPLLAKDSKINGKVEGSEPQHVISTLELACSILEASLTNLSPVVSDMIEKLNLEALVWMLLVNLDGDHNEEYAGKVSKLLTFIYFTSVYREKEENKILPTAVKAMEKKIFNLLALHISRRSIRNFMNIVVQCQLCWHKISEFVSVNEQSEIKHFNFDTQLIVFQLLPMLTCVKTKNVDSECLELYTHKIFQLTSEETQRLAYSYRDILIVQENKHQLAHQTMLSILQIKSIMNRELAVIAYQAFMYNLKDFVFEEPNADGLTGPEFVIQYPELLGAILDGLASLIRCFHITWRESVETICLFSFTQLLLKNANLSPKLSVQALQLMKVAIQNFMPPNLALLMNTLQGSTIDQVGPILQKRLHDVSWDVRDSALEVLQVVTGIAEIKFPAFQEHVLENELCPLVLVLAMDDSESYVRASAIKCLCCMVRVQRLWTDCLASEDLPSKMMTILQGESEGIVRREAAALLKEIYEHHKFLKAELSNVFTAMALAVVSDLHWEVKVNALQFWEKVIERQMSDQGMIDGVFPSVTFSKENRKIVLLTENEIKLRLNKVLGELARNRCLQVLLSALQDHDLQVVYKAADIIMTLNSVLMRHRLVPDVETPKPLPDLVRNCVRPTNSNFRGVYDSFGCEVGTCLTPANRVNQSRTTNMDSGEGEMGTVRSRLASDSDQVIDAIINETDMNLLADVYHDCLNVGGNASSVSRNFNFDPEVNVSAEEFLLAISKLNLSDMVTQKADWLEHCSSNLGSLLDDILSSQADTESNAMDCY</sequence>
<dbReference type="InterPro" id="IPR011989">
    <property type="entry name" value="ARM-like"/>
</dbReference>
<dbReference type="GO" id="GO:0006974">
    <property type="term" value="P:DNA damage response"/>
    <property type="evidence" value="ECO:0007669"/>
    <property type="project" value="InterPro"/>
</dbReference>
<dbReference type="FunCoup" id="A0A2J7PK35">
    <property type="interactions" value="449"/>
</dbReference>
<dbReference type="EMBL" id="NEVH01024942">
    <property type="protein sequence ID" value="PNF16694.1"/>
    <property type="molecule type" value="Genomic_DNA"/>
</dbReference>
<accession>A0A2J7PK35</accession>
<dbReference type="Proteomes" id="UP000235965">
    <property type="component" value="Unassembled WGS sequence"/>
</dbReference>
<dbReference type="GO" id="GO:0005737">
    <property type="term" value="C:cytoplasm"/>
    <property type="evidence" value="ECO:0007669"/>
    <property type="project" value="UniProtKB-SubCell"/>
</dbReference>
<gene>
    <name evidence="4" type="ORF">B7P43_G05420</name>
</gene>
<dbReference type="SUPFAM" id="SSF48371">
    <property type="entry name" value="ARM repeat"/>
    <property type="match status" value="1"/>
</dbReference>
<dbReference type="EMBL" id="NEVH01024942">
    <property type="protein sequence ID" value="PNF16693.1"/>
    <property type="molecule type" value="Genomic_DNA"/>
</dbReference>
<dbReference type="AlphaFoldDB" id="A0A2J7PK35"/>
<evidence type="ECO:0000313" key="4">
    <source>
        <dbReference type="EMBL" id="PNF16693.1"/>
    </source>
</evidence>
<dbReference type="InterPro" id="IPR038904">
    <property type="entry name" value="BRAT1"/>
</dbReference>
<dbReference type="GO" id="GO:0005634">
    <property type="term" value="C:nucleus"/>
    <property type="evidence" value="ECO:0007669"/>
    <property type="project" value="TreeGrafter"/>
</dbReference>
<dbReference type="PANTHER" id="PTHR21331">
    <property type="entry name" value="BRCA1-ASSOCIATED ATM ACTIVATOR 1"/>
    <property type="match status" value="1"/>
</dbReference>
<comment type="caution">
    <text evidence="4">The sequence shown here is derived from an EMBL/GenBank/DDBJ whole genome shotgun (WGS) entry which is preliminary data.</text>
</comment>
<keyword evidence="5" id="KW-1185">Reference proteome</keyword>
<dbReference type="PANTHER" id="PTHR21331:SF2">
    <property type="entry name" value="BRCA1-ASSOCIATED ATM ACTIVATOR 1"/>
    <property type="match status" value="1"/>
</dbReference>
<dbReference type="InParanoid" id="A0A2J7PK35"/>
<dbReference type="GO" id="GO:0008283">
    <property type="term" value="P:cell population proliferation"/>
    <property type="evidence" value="ECO:0007669"/>
    <property type="project" value="InterPro"/>
</dbReference>